<dbReference type="Proteomes" id="UP000308671">
    <property type="component" value="Unassembled WGS sequence"/>
</dbReference>
<evidence type="ECO:0000313" key="2">
    <source>
        <dbReference type="EMBL" id="THV48346.1"/>
    </source>
</evidence>
<feature type="compositionally biased region" description="Low complexity" evidence="1">
    <location>
        <begin position="90"/>
        <end position="111"/>
    </location>
</feature>
<keyword evidence="3" id="KW-1185">Reference proteome</keyword>
<name>A0A4V4HU77_9HELO</name>
<feature type="region of interest" description="Disordered" evidence="1">
    <location>
        <begin position="68"/>
        <end position="168"/>
    </location>
</feature>
<dbReference type="OrthoDB" id="10439506at2759"/>
<comment type="caution">
    <text evidence="2">The sequence shown here is derived from an EMBL/GenBank/DDBJ whole genome shotgun (WGS) entry which is preliminary data.</text>
</comment>
<organism evidence="2 3">
    <name type="scientific">Botrytis galanthina</name>
    <dbReference type="NCBI Taxonomy" id="278940"/>
    <lineage>
        <taxon>Eukaryota</taxon>
        <taxon>Fungi</taxon>
        <taxon>Dikarya</taxon>
        <taxon>Ascomycota</taxon>
        <taxon>Pezizomycotina</taxon>
        <taxon>Leotiomycetes</taxon>
        <taxon>Helotiales</taxon>
        <taxon>Sclerotiniaceae</taxon>
        <taxon>Botrytis</taxon>
    </lineage>
</organism>
<feature type="compositionally biased region" description="Polar residues" evidence="1">
    <location>
        <begin position="71"/>
        <end position="89"/>
    </location>
</feature>
<evidence type="ECO:0000256" key="1">
    <source>
        <dbReference type="SAM" id="MobiDB-lite"/>
    </source>
</evidence>
<reference evidence="2 3" key="1">
    <citation type="submission" date="2017-12" db="EMBL/GenBank/DDBJ databases">
        <title>Comparative genomics of Botrytis spp.</title>
        <authorList>
            <person name="Valero-Jimenez C.A."/>
            <person name="Tapia P."/>
            <person name="Veloso J."/>
            <person name="Silva-Moreno E."/>
            <person name="Staats M."/>
            <person name="Valdes J.H."/>
            <person name="Van Kan J.A.L."/>
        </authorList>
    </citation>
    <scope>NUCLEOTIDE SEQUENCE [LARGE SCALE GENOMIC DNA]</scope>
    <source>
        <strain evidence="2 3">MUCL435</strain>
    </source>
</reference>
<feature type="compositionally biased region" description="Polar residues" evidence="1">
    <location>
        <begin position="158"/>
        <end position="168"/>
    </location>
</feature>
<evidence type="ECO:0000313" key="3">
    <source>
        <dbReference type="Proteomes" id="UP000308671"/>
    </source>
</evidence>
<feature type="region of interest" description="Disordered" evidence="1">
    <location>
        <begin position="1"/>
        <end position="22"/>
    </location>
</feature>
<accession>A0A4V4HU77</accession>
<feature type="compositionally biased region" description="Polar residues" evidence="1">
    <location>
        <begin position="112"/>
        <end position="148"/>
    </location>
</feature>
<feature type="compositionally biased region" description="Polar residues" evidence="1">
    <location>
        <begin position="1"/>
        <end position="13"/>
    </location>
</feature>
<dbReference type="EMBL" id="PQXL01000254">
    <property type="protein sequence ID" value="THV48346.1"/>
    <property type="molecule type" value="Genomic_DNA"/>
</dbReference>
<gene>
    <name evidence="2" type="ORF">BGAL_0254g00180</name>
</gene>
<protein>
    <submittedName>
        <fullName evidence="2">Uncharacterized protein</fullName>
    </submittedName>
</protein>
<proteinExistence type="predicted"/>
<sequence>MPNRSNSNDQNKAQGDRLTPLYLAGETMKQSFDRIEREAQRLRVDPDSLLEHSIPRIWENSAERLYMPGNRQANNSTSCYEVTSNPQYRSGTSSSGQHSSSGQQASHGSGAVISNGNASRQSNPGAQRDNSGWNTASPHAQNTGTSAWNGRDQPGGENFQSYGRSGHQ</sequence>
<dbReference type="AlphaFoldDB" id="A0A4V4HU77"/>